<keyword evidence="2" id="KW-1185">Reference proteome</keyword>
<dbReference type="Proteomes" id="UP000199053">
    <property type="component" value="Unassembled WGS sequence"/>
</dbReference>
<sequence length="120" mass="13128">MSQDYNSDYTYYYQAPPLTAYPNQVVPVQPAQQPVQQIQPVQPIQAENAPSRLKSWVNVTDSRYLKGIAIGAGVALVASNPKVQKAVVSGSVRIWTAIQGGIEEAKEKIQDIKAEVSQSK</sequence>
<dbReference type="EMBL" id="FNGA01000003">
    <property type="protein sequence ID" value="SDL05730.1"/>
    <property type="molecule type" value="Genomic_DNA"/>
</dbReference>
<organism evidence="1 2">
    <name type="scientific">Maridesulfovibrio ferrireducens</name>
    <dbReference type="NCBI Taxonomy" id="246191"/>
    <lineage>
        <taxon>Bacteria</taxon>
        <taxon>Pseudomonadati</taxon>
        <taxon>Thermodesulfobacteriota</taxon>
        <taxon>Desulfovibrionia</taxon>
        <taxon>Desulfovibrionales</taxon>
        <taxon>Desulfovibrionaceae</taxon>
        <taxon>Maridesulfovibrio</taxon>
    </lineage>
</organism>
<dbReference type="RefSeq" id="WP_092160553.1">
    <property type="nucleotide sequence ID" value="NZ_FNGA01000003.1"/>
</dbReference>
<gene>
    <name evidence="1" type="ORF">SAMN05660337_1930</name>
</gene>
<proteinExistence type="predicted"/>
<dbReference type="OrthoDB" id="5459648at2"/>
<dbReference type="AlphaFoldDB" id="A0A1G9GYD8"/>
<dbReference type="STRING" id="246191.SAMN05660337_1930"/>
<evidence type="ECO:0000313" key="2">
    <source>
        <dbReference type="Proteomes" id="UP000199053"/>
    </source>
</evidence>
<name>A0A1G9GYD8_9BACT</name>
<reference evidence="2" key="1">
    <citation type="submission" date="2016-10" db="EMBL/GenBank/DDBJ databases">
        <authorList>
            <person name="Varghese N."/>
            <person name="Submissions S."/>
        </authorList>
    </citation>
    <scope>NUCLEOTIDE SEQUENCE [LARGE SCALE GENOMIC DNA]</scope>
    <source>
        <strain evidence="2">DSM 16995</strain>
    </source>
</reference>
<protein>
    <submittedName>
        <fullName evidence="1">Uncharacterized protein</fullName>
    </submittedName>
</protein>
<evidence type="ECO:0000313" key="1">
    <source>
        <dbReference type="EMBL" id="SDL05730.1"/>
    </source>
</evidence>
<accession>A0A1G9GYD8</accession>